<dbReference type="PRINTS" id="PR00368">
    <property type="entry name" value="FADPNR"/>
</dbReference>
<evidence type="ECO:0000256" key="8">
    <source>
        <dbReference type="ARBA" id="ARBA00022946"/>
    </source>
</evidence>
<dbReference type="FunFam" id="3.50.50.60:FF:000043">
    <property type="entry name" value="Putative dihydrolipoyl dehydrogenase"/>
    <property type="match status" value="1"/>
</dbReference>
<dbReference type="EMBL" id="GILB01013498">
    <property type="protein sequence ID" value="NUU93831.1"/>
    <property type="molecule type" value="Transcribed_RNA"/>
</dbReference>
<comment type="cofactor">
    <cofactor evidence="17">
        <name>FAD</name>
        <dbReference type="ChEBI" id="CHEBI:57692"/>
    </cofactor>
    <text evidence="17">Binds 1 FAD per subunit.</text>
</comment>
<evidence type="ECO:0000259" key="21">
    <source>
        <dbReference type="Pfam" id="PF07992"/>
    </source>
</evidence>
<evidence type="ECO:0000256" key="17">
    <source>
        <dbReference type="PIRSR" id="PIRSR000350-3"/>
    </source>
</evidence>
<feature type="binding site" evidence="17">
    <location>
        <position position="365"/>
    </location>
    <ligand>
        <name>NAD(+)</name>
        <dbReference type="ChEBI" id="CHEBI:57540"/>
    </ligand>
</feature>
<dbReference type="InterPro" id="IPR001100">
    <property type="entry name" value="Pyr_nuc-diS_OxRdtase"/>
</dbReference>
<reference evidence="22" key="1">
    <citation type="submission" date="2020-03" db="EMBL/GenBank/DDBJ databases">
        <authorList>
            <person name="Zhang R."/>
        </authorList>
    </citation>
    <scope>NUCLEOTIDE SEQUENCE</scope>
</reference>
<comment type="catalytic activity">
    <reaction evidence="13">
        <text>N(6)-[(R)-dihydrolipoyl]-L-lysyl-[protein] + NAD(+) = N(6)-[(R)-lipoyl]-L-lysyl-[protein] + NADH + H(+)</text>
        <dbReference type="Rhea" id="RHEA:15045"/>
        <dbReference type="Rhea" id="RHEA-COMP:10474"/>
        <dbReference type="Rhea" id="RHEA-COMP:10475"/>
        <dbReference type="ChEBI" id="CHEBI:15378"/>
        <dbReference type="ChEBI" id="CHEBI:57540"/>
        <dbReference type="ChEBI" id="CHEBI:57945"/>
        <dbReference type="ChEBI" id="CHEBI:83099"/>
        <dbReference type="ChEBI" id="CHEBI:83100"/>
        <dbReference type="EC" id="1.8.1.4"/>
    </reaction>
</comment>
<evidence type="ECO:0000256" key="7">
    <source>
        <dbReference type="ARBA" id="ARBA00022827"/>
    </source>
</evidence>
<dbReference type="GO" id="GO:0009570">
    <property type="term" value="C:chloroplast stroma"/>
    <property type="evidence" value="ECO:0007669"/>
    <property type="project" value="UniProtKB-SubCell"/>
</dbReference>
<keyword evidence="17" id="KW-0547">Nucleotide-binding</keyword>
<feature type="binding site" evidence="17">
    <location>
        <begin position="269"/>
        <end position="276"/>
    </location>
    <ligand>
        <name>NAD(+)</name>
        <dbReference type="ChEBI" id="CHEBI:57540"/>
    </ligand>
</feature>
<evidence type="ECO:0000256" key="1">
    <source>
        <dbReference type="ARBA" id="ARBA00004470"/>
    </source>
</evidence>
<evidence type="ECO:0000256" key="16">
    <source>
        <dbReference type="PIRSR" id="PIRSR000350-2"/>
    </source>
</evidence>
<evidence type="ECO:0000256" key="15">
    <source>
        <dbReference type="ARBA" id="ARBA00065519"/>
    </source>
</evidence>
<dbReference type="Pfam" id="PF02852">
    <property type="entry name" value="Pyr_redox_dim"/>
    <property type="match status" value="1"/>
</dbReference>
<proteinExistence type="inferred from homology"/>
<keyword evidence="11" id="KW-1015">Disulfide bond</keyword>
<accession>A0A6M2FA41</accession>
<comment type="similarity">
    <text evidence="2 19">Belongs to the class-I pyridine nucleotide-disulfide oxidoreductase family.</text>
</comment>
<dbReference type="PANTHER" id="PTHR22912">
    <property type="entry name" value="DISULFIDE OXIDOREDUCTASE"/>
    <property type="match status" value="1"/>
</dbReference>
<dbReference type="EC" id="1.8.1.4" evidence="3"/>
<dbReference type="InterPro" id="IPR012999">
    <property type="entry name" value="Pyr_OxRdtase_I_AS"/>
</dbReference>
<dbReference type="InterPro" id="IPR023753">
    <property type="entry name" value="FAD/NAD-binding_dom"/>
</dbReference>
<evidence type="ECO:0000256" key="12">
    <source>
        <dbReference type="ARBA" id="ARBA00023284"/>
    </source>
</evidence>
<keyword evidence="7 17" id="KW-0274">FAD</keyword>
<feature type="binding site" evidence="17">
    <location>
        <begin position="417"/>
        <end position="420"/>
    </location>
    <ligand>
        <name>FAD</name>
        <dbReference type="ChEBI" id="CHEBI:57692"/>
    </ligand>
</feature>
<feature type="binding site" evidence="17">
    <location>
        <begin position="232"/>
        <end position="234"/>
    </location>
    <ligand>
        <name>FAD</name>
        <dbReference type="ChEBI" id="CHEBI:57692"/>
    </ligand>
</feature>
<dbReference type="Gene3D" id="3.30.390.30">
    <property type="match status" value="1"/>
</dbReference>
<evidence type="ECO:0000256" key="4">
    <source>
        <dbReference type="ARBA" id="ARBA00022528"/>
    </source>
</evidence>
<evidence type="ECO:0000259" key="20">
    <source>
        <dbReference type="Pfam" id="PF02852"/>
    </source>
</evidence>
<dbReference type="GO" id="GO:0046685">
    <property type="term" value="P:response to arsenic-containing substance"/>
    <property type="evidence" value="ECO:0007669"/>
    <property type="project" value="UniProtKB-ARBA"/>
</dbReference>
<feature type="domain" description="FAD/NAD(P)-binding" evidence="21">
    <location>
        <begin position="90"/>
        <end position="426"/>
    </location>
</feature>
<comment type="subunit">
    <text evidence="15">Homodimer. Part of the plastidial pyruvate dehydrogenase complex (PDC) containing multiple copies of three enzymatic components: pyruvate dehydrogenase (E1), dihydrolipoamide acetyltransferase (E2) and lipoamide dehydrogenase (E3).</text>
</comment>
<evidence type="ECO:0000256" key="9">
    <source>
        <dbReference type="ARBA" id="ARBA00023002"/>
    </source>
</evidence>
<keyword evidence="8" id="KW-0809">Transit peptide</keyword>
<evidence type="ECO:0000256" key="3">
    <source>
        <dbReference type="ARBA" id="ARBA00012608"/>
    </source>
</evidence>
<keyword evidence="12 19" id="KW-0676">Redox-active center</keyword>
<evidence type="ECO:0000256" key="11">
    <source>
        <dbReference type="ARBA" id="ARBA00023157"/>
    </source>
</evidence>
<feature type="binding site" evidence="17">
    <location>
        <position position="411"/>
    </location>
    <ligand>
        <name>FAD</name>
        <dbReference type="ChEBI" id="CHEBI:57692"/>
    </ligand>
</feature>
<dbReference type="GO" id="GO:0050660">
    <property type="term" value="F:flavin adenine dinucleotide binding"/>
    <property type="evidence" value="ECO:0007669"/>
    <property type="project" value="TreeGrafter"/>
</dbReference>
<dbReference type="PROSITE" id="PS00076">
    <property type="entry name" value="PYRIDINE_REDOX_1"/>
    <property type="match status" value="1"/>
</dbReference>
<keyword evidence="9 19" id="KW-0560">Oxidoreductase</keyword>
<feature type="active site" description="Proton acceptor" evidence="16">
    <location>
        <position position="547"/>
    </location>
</feature>
<keyword evidence="10 17" id="KW-0520">NAD</keyword>
<dbReference type="SUPFAM" id="SSF55424">
    <property type="entry name" value="FAD/NAD-linked reductases, dimerisation (C-terminal) domain"/>
    <property type="match status" value="1"/>
</dbReference>
<dbReference type="InterPro" id="IPR050151">
    <property type="entry name" value="Class-I_Pyr_Nuc-Dis_Oxidored"/>
</dbReference>
<feature type="domain" description="Pyridine nucleotide-disulphide oxidoreductase dimerisation" evidence="20">
    <location>
        <begin position="445"/>
        <end position="556"/>
    </location>
</feature>
<evidence type="ECO:0000313" key="22">
    <source>
        <dbReference type="EMBL" id="NUU93831.1"/>
    </source>
</evidence>
<feature type="disulfide bond" description="Redox-active" evidence="18">
    <location>
        <begin position="127"/>
        <end position="132"/>
    </location>
</feature>
<evidence type="ECO:0000256" key="14">
    <source>
        <dbReference type="ARBA" id="ARBA00059226"/>
    </source>
</evidence>
<name>A0A6M2FA41_9ROSI</name>
<dbReference type="Gene3D" id="3.50.50.60">
    <property type="entry name" value="FAD/NAD(P)-binding domain"/>
    <property type="match status" value="2"/>
</dbReference>
<dbReference type="PRINTS" id="PR00411">
    <property type="entry name" value="PNDRDTASEI"/>
</dbReference>
<sequence>MQSSLTLSLSQSATASTIPKSNSTLNHALRFPPSKLINLRFCGLRREAFSGSSSLSCSQSLQNKTLSKKINNAISASLSGNGSAPKSFDYDLIIIGAGVGGHGAALHAVEKGLKTAIIEGDVVGGTCVNRGCVPSKALLAVSGRMRELQSEHHMKALGLQVAAAGYDRQGVADHANNLAMKIRNNLTNSMKALGVDILTGFGSILGPQTVRYGKLDDSPGNTVTAKDIIVATGSVPFVPKGIEVDGKTVITSDHALKLESVPDWIAIVGSGYIGLEFSDVYTALGSEVTFIEALDQLMPGFDPEIGKLAQRVLINPRKIDYHTGVFATKITPAENGKPVTIELIDAKTKEPKDTLEVDAALIATGRAPFTKGLGLDNVQVALKNGFVPVDERMQVLNFEGNPVPHLYCIGDANGKMMLAHAASAQGISVVEQITGRDHVLNHLSIPAACFTHPEISMVGLTEPQAREKAENEGFEVSVTKTSFKANTKALAENEGEGIAKLIYRPDNGEILGVHIFGLHAADLIHEASNAIALGTRIQDIKFAVHAHPTLSEVLDELFKSAKVKAHVPGPVREPVAV</sequence>
<evidence type="ECO:0000256" key="2">
    <source>
        <dbReference type="ARBA" id="ARBA00007532"/>
    </source>
</evidence>
<dbReference type="FunFam" id="3.30.390.30:FF:000001">
    <property type="entry name" value="Dihydrolipoyl dehydrogenase"/>
    <property type="match status" value="1"/>
</dbReference>
<keyword evidence="6" id="KW-0934">Plastid</keyword>
<keyword evidence="5 19" id="KW-0285">Flavoprotein</keyword>
<evidence type="ECO:0000256" key="19">
    <source>
        <dbReference type="RuleBase" id="RU003691"/>
    </source>
</evidence>
<evidence type="ECO:0000256" key="6">
    <source>
        <dbReference type="ARBA" id="ARBA00022640"/>
    </source>
</evidence>
<organism evidence="22">
    <name type="scientific">Populus davidiana</name>
    <dbReference type="NCBI Taxonomy" id="266767"/>
    <lineage>
        <taxon>Eukaryota</taxon>
        <taxon>Viridiplantae</taxon>
        <taxon>Streptophyta</taxon>
        <taxon>Embryophyta</taxon>
        <taxon>Tracheophyta</taxon>
        <taxon>Spermatophyta</taxon>
        <taxon>Magnoliopsida</taxon>
        <taxon>eudicotyledons</taxon>
        <taxon>Gunneridae</taxon>
        <taxon>Pentapetalae</taxon>
        <taxon>rosids</taxon>
        <taxon>fabids</taxon>
        <taxon>Malpighiales</taxon>
        <taxon>Salicaceae</taxon>
        <taxon>Saliceae</taxon>
        <taxon>Populus</taxon>
    </lineage>
</organism>
<dbReference type="AlphaFoldDB" id="A0A6M2FA41"/>
<evidence type="ECO:0000256" key="13">
    <source>
        <dbReference type="ARBA" id="ARBA00049187"/>
    </source>
</evidence>
<dbReference type="InterPro" id="IPR004099">
    <property type="entry name" value="Pyr_nucl-diS_OxRdtase_dimer"/>
</dbReference>
<feature type="binding site" evidence="17">
    <location>
        <position position="136"/>
    </location>
    <ligand>
        <name>FAD</name>
        <dbReference type="ChEBI" id="CHEBI:57692"/>
    </ligand>
</feature>
<dbReference type="GO" id="GO:0006103">
    <property type="term" value="P:2-oxoglutarate metabolic process"/>
    <property type="evidence" value="ECO:0007669"/>
    <property type="project" value="TreeGrafter"/>
</dbReference>
<feature type="binding site" evidence="17">
    <location>
        <position position="202"/>
    </location>
    <ligand>
        <name>FAD</name>
        <dbReference type="ChEBI" id="CHEBI:57692"/>
    </ligand>
</feature>
<evidence type="ECO:0000256" key="5">
    <source>
        <dbReference type="ARBA" id="ARBA00022630"/>
    </source>
</evidence>
<feature type="binding site" evidence="17">
    <location>
        <position position="292"/>
    </location>
    <ligand>
        <name>NAD(+)</name>
        <dbReference type="ChEBI" id="CHEBI:57540"/>
    </ligand>
</feature>
<dbReference type="PIRSF" id="PIRSF000350">
    <property type="entry name" value="Mercury_reductase_MerA"/>
    <property type="match status" value="1"/>
</dbReference>
<dbReference type="GO" id="GO:0004148">
    <property type="term" value="F:dihydrolipoyl dehydrogenase (NADH) activity"/>
    <property type="evidence" value="ECO:0007669"/>
    <property type="project" value="UniProtKB-EC"/>
</dbReference>
<dbReference type="InterPro" id="IPR036188">
    <property type="entry name" value="FAD/NAD-bd_sf"/>
</dbReference>
<dbReference type="GO" id="GO:0005739">
    <property type="term" value="C:mitochondrion"/>
    <property type="evidence" value="ECO:0007669"/>
    <property type="project" value="TreeGrafter"/>
</dbReference>
<evidence type="ECO:0000256" key="10">
    <source>
        <dbReference type="ARBA" id="ARBA00023027"/>
    </source>
</evidence>
<dbReference type="GO" id="GO:0045252">
    <property type="term" value="C:oxoglutarate dehydrogenase complex"/>
    <property type="evidence" value="ECO:0007669"/>
    <property type="project" value="TreeGrafter"/>
</dbReference>
<keyword evidence="4" id="KW-0150">Chloroplast</keyword>
<comment type="subcellular location">
    <subcellularLocation>
        <location evidence="1">Plastid</location>
        <location evidence="1">Chloroplast stroma</location>
    </subcellularLocation>
</comment>
<dbReference type="PANTHER" id="PTHR22912:SF151">
    <property type="entry name" value="DIHYDROLIPOYL DEHYDROGENASE, MITOCHONDRIAL"/>
    <property type="match status" value="1"/>
</dbReference>
<evidence type="ECO:0000256" key="18">
    <source>
        <dbReference type="PIRSR" id="PIRSR000350-4"/>
    </source>
</evidence>
<protein>
    <recommendedName>
        <fullName evidence="3">dihydrolipoyl dehydrogenase</fullName>
        <ecNumber evidence="3">1.8.1.4</ecNumber>
    </recommendedName>
</protein>
<dbReference type="InterPro" id="IPR016156">
    <property type="entry name" value="FAD/NAD-linked_Rdtase_dimer_sf"/>
</dbReference>
<dbReference type="SUPFAM" id="SSF51905">
    <property type="entry name" value="FAD/NAD(P)-binding domain"/>
    <property type="match status" value="1"/>
</dbReference>
<dbReference type="Pfam" id="PF07992">
    <property type="entry name" value="Pyr_redox_2"/>
    <property type="match status" value="1"/>
</dbReference>
<comment type="function">
    <text evidence="14">Lipoamide dehydrogenase is a component of the plastidial pyruvate dehydrogenase complex (PDC).</text>
</comment>